<evidence type="ECO:0000313" key="4">
    <source>
        <dbReference type="Proteomes" id="UP000683429"/>
    </source>
</evidence>
<proteinExistence type="predicted"/>
<accession>A0A1H8VUM1</accession>
<evidence type="ECO:0000313" key="2">
    <source>
        <dbReference type="EMBL" id="SEP18618.1"/>
    </source>
</evidence>
<name>A0A1H8VUM1_9BACL</name>
<gene>
    <name evidence="1" type="ORF">KP014_28445</name>
    <name evidence="2" type="ORF">SAMN04487895_12746</name>
</gene>
<dbReference type="OrthoDB" id="2613787at2"/>
<dbReference type="EMBL" id="CP076607">
    <property type="protein sequence ID" value="QWU15698.1"/>
    <property type="molecule type" value="Genomic_DNA"/>
</dbReference>
<keyword evidence="4" id="KW-1185">Reference proteome</keyword>
<sequence length="123" mass="14533">MTDKRSESRSWNTEDKGRLVAQYQEILIRQVQAAFDSKEMDEVTYQRFMTEDCLAESKSEICDHFDRLFKELAAYHQERLQQRILKGAELLDSTSKDDPKYPEYMRLYDALVGRLQESQKRGG</sequence>
<dbReference type="RefSeq" id="WP_036603519.1">
    <property type="nucleotide sequence ID" value="NZ_CP076607.1"/>
</dbReference>
<organism evidence="2 3">
    <name type="scientific">Paenibacillus sophorae</name>
    <dbReference type="NCBI Taxonomy" id="1333845"/>
    <lineage>
        <taxon>Bacteria</taxon>
        <taxon>Bacillati</taxon>
        <taxon>Bacillota</taxon>
        <taxon>Bacilli</taxon>
        <taxon>Bacillales</taxon>
        <taxon>Paenibacillaceae</taxon>
        <taxon>Paenibacillus</taxon>
    </lineage>
</organism>
<dbReference type="EMBL" id="FODH01000027">
    <property type="protein sequence ID" value="SEP18618.1"/>
    <property type="molecule type" value="Genomic_DNA"/>
</dbReference>
<reference evidence="1 4" key="2">
    <citation type="submission" date="2021-06" db="EMBL/GenBank/DDBJ databases">
        <title>Whole genome sequence of Paenibacillus sophorae DSM23020 for comparative genomics.</title>
        <authorList>
            <person name="Kim M.-J."/>
            <person name="Lee G."/>
            <person name="Shin J.-H."/>
        </authorList>
    </citation>
    <scope>NUCLEOTIDE SEQUENCE [LARGE SCALE GENOMIC DNA]</scope>
    <source>
        <strain evidence="1 4">DSM 23020</strain>
    </source>
</reference>
<dbReference type="Proteomes" id="UP000683429">
    <property type="component" value="Chromosome"/>
</dbReference>
<evidence type="ECO:0000313" key="1">
    <source>
        <dbReference type="EMBL" id="QWU15698.1"/>
    </source>
</evidence>
<protein>
    <submittedName>
        <fullName evidence="2">Uncharacterized protein</fullName>
    </submittedName>
</protein>
<dbReference type="STRING" id="1333845.SAMN04487895_12746"/>
<reference evidence="2 3" key="1">
    <citation type="submission" date="2016-10" db="EMBL/GenBank/DDBJ databases">
        <authorList>
            <person name="de Groot N.N."/>
        </authorList>
    </citation>
    <scope>NUCLEOTIDE SEQUENCE [LARGE SCALE GENOMIC DNA]</scope>
    <source>
        <strain evidence="2 3">CGMCC 1.10238</strain>
    </source>
</reference>
<evidence type="ECO:0000313" key="3">
    <source>
        <dbReference type="Proteomes" id="UP000198809"/>
    </source>
</evidence>
<dbReference type="Proteomes" id="UP000198809">
    <property type="component" value="Unassembled WGS sequence"/>
</dbReference>
<dbReference type="AlphaFoldDB" id="A0A1H8VUM1"/>